<dbReference type="GO" id="GO:0008374">
    <property type="term" value="F:O-acyltransferase activity"/>
    <property type="evidence" value="ECO:0007669"/>
    <property type="project" value="InterPro"/>
</dbReference>
<dbReference type="OMA" id="GWHRVTA"/>
<dbReference type="AlphaFoldDB" id="A0A1Y1HPV8"/>
<gene>
    <name evidence="2" type="ORF">KFL_000160490</name>
</gene>
<dbReference type="Pfam" id="PF02450">
    <property type="entry name" value="LCAT"/>
    <property type="match status" value="1"/>
</dbReference>
<dbReference type="OrthoDB" id="190846at2759"/>
<dbReference type="Proteomes" id="UP000054558">
    <property type="component" value="Unassembled WGS sequence"/>
</dbReference>
<dbReference type="GO" id="GO:0006629">
    <property type="term" value="P:lipid metabolic process"/>
    <property type="evidence" value="ECO:0007669"/>
    <property type="project" value="InterPro"/>
</dbReference>
<organism evidence="2 3">
    <name type="scientific">Klebsormidium nitens</name>
    <name type="common">Green alga</name>
    <name type="synonym">Ulothrix nitens</name>
    <dbReference type="NCBI Taxonomy" id="105231"/>
    <lineage>
        <taxon>Eukaryota</taxon>
        <taxon>Viridiplantae</taxon>
        <taxon>Streptophyta</taxon>
        <taxon>Klebsormidiophyceae</taxon>
        <taxon>Klebsormidiales</taxon>
        <taxon>Klebsormidiaceae</taxon>
        <taxon>Klebsormidium</taxon>
    </lineage>
</organism>
<feature type="chain" id="PRO_5013095791" evidence="1">
    <location>
        <begin position="26"/>
        <end position="447"/>
    </location>
</feature>
<evidence type="ECO:0000256" key="1">
    <source>
        <dbReference type="SAM" id="SignalP"/>
    </source>
</evidence>
<dbReference type="EMBL" id="DF236965">
    <property type="protein sequence ID" value="GAQ78646.1"/>
    <property type="molecule type" value="Genomic_DNA"/>
</dbReference>
<keyword evidence="3" id="KW-1185">Reference proteome</keyword>
<evidence type="ECO:0000313" key="3">
    <source>
        <dbReference type="Proteomes" id="UP000054558"/>
    </source>
</evidence>
<protein>
    <submittedName>
        <fullName evidence="2">Lecithin-cholesterol acyltransferase</fullName>
    </submittedName>
</protein>
<dbReference type="InterPro" id="IPR003386">
    <property type="entry name" value="LACT/PDAT_acylTrfase"/>
</dbReference>
<dbReference type="InterPro" id="IPR029058">
    <property type="entry name" value="AB_hydrolase_fold"/>
</dbReference>
<accession>A0A1Y1HPV8</accession>
<sequence length="447" mass="49699">MARFEHLAVFVTALLGLLQVQQVAAGAWKDSMLHPVIIFPGFSYSRLRITVNATFAAPDIPDCRASTPTTFDFFYGFDPATIPFSEECIFRMLEPIYTNSSGALSNRFSPQPGVQVSLPYHGTTLCLGALPNGTTEWDSLISQFKARGLRDGETLRVACYDWRASPNVDLIPDQPLIPLVKSMIEDAYEKQNGTRVFLIGHSNGPVYAQHFLNQMDTAWKEKYVQGLIAYAGNWPGQGYFYSYFLAGLTIQPEYMGLNPATARSMATFPSTYSFAANPAIFTDENDIEIVRTSVRSYRVSDAKQLLIDAGYGTKELEFYDLFNGAVTPNEWPGVNVHEFFGTNLKTEVGTVYSVPASIGLESSGSLTRLGDMNQEDIVNDSTLELWQKAAAKAENCRFSATELDRVNHFQYLSQRTVIGITVRLMTVKRDVESVCEPGDDFNALLDQ</sequence>
<dbReference type="Gene3D" id="3.40.50.1820">
    <property type="entry name" value="alpha/beta hydrolase"/>
    <property type="match status" value="1"/>
</dbReference>
<keyword evidence="2" id="KW-0012">Acyltransferase</keyword>
<proteinExistence type="predicted"/>
<feature type="signal peptide" evidence="1">
    <location>
        <begin position="1"/>
        <end position="25"/>
    </location>
</feature>
<dbReference type="SUPFAM" id="SSF53474">
    <property type="entry name" value="alpha/beta-Hydrolases"/>
    <property type="match status" value="1"/>
</dbReference>
<dbReference type="STRING" id="105231.A0A1Y1HPV8"/>
<keyword evidence="1" id="KW-0732">Signal</keyword>
<keyword evidence="2" id="KW-0808">Transferase</keyword>
<evidence type="ECO:0000313" key="2">
    <source>
        <dbReference type="EMBL" id="GAQ78646.1"/>
    </source>
</evidence>
<dbReference type="PANTHER" id="PTHR11440">
    <property type="entry name" value="LECITHIN-CHOLESTEROL ACYLTRANSFERASE-RELATED"/>
    <property type="match status" value="1"/>
</dbReference>
<name>A0A1Y1HPV8_KLENI</name>
<reference evidence="2 3" key="1">
    <citation type="journal article" date="2014" name="Nat. Commun.">
        <title>Klebsormidium flaccidum genome reveals primary factors for plant terrestrial adaptation.</title>
        <authorList>
            <person name="Hori K."/>
            <person name="Maruyama F."/>
            <person name="Fujisawa T."/>
            <person name="Togashi T."/>
            <person name="Yamamoto N."/>
            <person name="Seo M."/>
            <person name="Sato S."/>
            <person name="Yamada T."/>
            <person name="Mori H."/>
            <person name="Tajima N."/>
            <person name="Moriyama T."/>
            <person name="Ikeuchi M."/>
            <person name="Watanabe M."/>
            <person name="Wada H."/>
            <person name="Kobayashi K."/>
            <person name="Saito M."/>
            <person name="Masuda T."/>
            <person name="Sasaki-Sekimoto Y."/>
            <person name="Mashiguchi K."/>
            <person name="Awai K."/>
            <person name="Shimojima M."/>
            <person name="Masuda S."/>
            <person name="Iwai M."/>
            <person name="Nobusawa T."/>
            <person name="Narise T."/>
            <person name="Kondo S."/>
            <person name="Saito H."/>
            <person name="Sato R."/>
            <person name="Murakawa M."/>
            <person name="Ihara Y."/>
            <person name="Oshima-Yamada Y."/>
            <person name="Ohtaka K."/>
            <person name="Satoh M."/>
            <person name="Sonobe K."/>
            <person name="Ishii M."/>
            <person name="Ohtani R."/>
            <person name="Kanamori-Sato M."/>
            <person name="Honoki R."/>
            <person name="Miyazaki D."/>
            <person name="Mochizuki H."/>
            <person name="Umetsu J."/>
            <person name="Higashi K."/>
            <person name="Shibata D."/>
            <person name="Kamiya Y."/>
            <person name="Sato N."/>
            <person name="Nakamura Y."/>
            <person name="Tabata S."/>
            <person name="Ida S."/>
            <person name="Kurokawa K."/>
            <person name="Ohta H."/>
        </authorList>
    </citation>
    <scope>NUCLEOTIDE SEQUENCE [LARGE SCALE GENOMIC DNA]</scope>
    <source>
        <strain evidence="2 3">NIES-2285</strain>
    </source>
</reference>